<dbReference type="PANTHER" id="PTHR33463">
    <property type="entry name" value="NB-ARC DOMAIN-CONTAINING PROTEIN-RELATED"/>
    <property type="match status" value="1"/>
</dbReference>
<dbReference type="Pfam" id="PF23247">
    <property type="entry name" value="LRR_RPS2"/>
    <property type="match status" value="1"/>
</dbReference>
<dbReference type="InterPro" id="IPR050905">
    <property type="entry name" value="Plant_NBS-LRR"/>
</dbReference>
<sequence length="378" mass="42862">MEALNDDGVNIIGVWGMGGVGKTTLVNEVGRKAKESKLFDKVLNVVVSQNQNIEKIQDRVAESLNLILDKKSEVGKAEQLWVRLQNEKSILIIIDDLWKKLDLKAVGIPIGEHHKGCKILLTTRSQKEETMKISGASFEGMKSLKVLDLNDIMASLSQDTFEFLTNLRTLYLKYCYLKTYNISSLGKLKKLEILSFCGSDIEMTVFNCKKLKYVFSPMLARTLPQLHSLRIKKCEDLEQIIDTTSSSEYPDLQSISFPTLHVIIIERCNNLKYAFPVSIVHDVPQLGAISISCASKLEQVFGCEDKADAKDHDQGQERVELPRLTHVILEKLPSLRSFSSVDYQFIFPSSIWWEVDDCPQMTITPSLVHHRGDIQDRR</sequence>
<reference evidence="6" key="1">
    <citation type="submission" date="2013-09" db="EMBL/GenBank/DDBJ databases">
        <title>Corchorus olitorius genome sequencing.</title>
        <authorList>
            <person name="Alam M."/>
            <person name="Haque M.S."/>
            <person name="Islam M.S."/>
            <person name="Emdad E.M."/>
            <person name="Islam M.M."/>
            <person name="Ahmed B."/>
            <person name="Halim A."/>
            <person name="Hossen Q.M.M."/>
            <person name="Hossain M.Z."/>
            <person name="Ahmed R."/>
            <person name="Khan M.M."/>
            <person name="Islam R."/>
            <person name="Rashid M.M."/>
            <person name="Khan S.A."/>
            <person name="Rahman M.S."/>
            <person name="Alam M."/>
            <person name="Yahiya A.S."/>
            <person name="Khan M.S."/>
            <person name="Azam M.S."/>
            <person name="Haque T."/>
            <person name="Lashkar M.Z.H."/>
            <person name="Akhand A.I."/>
            <person name="Morshed G."/>
            <person name="Roy S."/>
            <person name="Uddin K.S."/>
            <person name="Rabeya T."/>
            <person name="Hossain A.S."/>
            <person name="Chowdhury A."/>
            <person name="Snigdha A.R."/>
            <person name="Mortoza M.S."/>
            <person name="Matin S.A."/>
            <person name="Hoque S.M.E."/>
            <person name="Islam M.K."/>
            <person name="Roy D.K."/>
            <person name="Haider R."/>
            <person name="Moosa M.M."/>
            <person name="Elias S.M."/>
            <person name="Hasan A.M."/>
            <person name="Jahan S."/>
            <person name="Shafiuddin M."/>
            <person name="Mahmood N."/>
            <person name="Shommy N.S."/>
        </authorList>
    </citation>
    <scope>NUCLEOTIDE SEQUENCE [LARGE SCALE GENOMIC DNA]</scope>
    <source>
        <strain evidence="6">cv. O-4</strain>
    </source>
</reference>
<comment type="similarity">
    <text evidence="1">Belongs to the disease resistance NB-LRR family.</text>
</comment>
<accession>A0A1R3KVI1</accession>
<organism evidence="5 6">
    <name type="scientific">Corchorus olitorius</name>
    <dbReference type="NCBI Taxonomy" id="93759"/>
    <lineage>
        <taxon>Eukaryota</taxon>
        <taxon>Viridiplantae</taxon>
        <taxon>Streptophyta</taxon>
        <taxon>Embryophyta</taxon>
        <taxon>Tracheophyta</taxon>
        <taxon>Spermatophyta</taxon>
        <taxon>Magnoliopsida</taxon>
        <taxon>eudicotyledons</taxon>
        <taxon>Gunneridae</taxon>
        <taxon>Pentapetalae</taxon>
        <taxon>rosids</taxon>
        <taxon>malvids</taxon>
        <taxon>Malvales</taxon>
        <taxon>Malvaceae</taxon>
        <taxon>Grewioideae</taxon>
        <taxon>Apeibeae</taxon>
        <taxon>Corchorus</taxon>
    </lineage>
</organism>
<dbReference type="SUPFAM" id="SSF52058">
    <property type="entry name" value="L domain-like"/>
    <property type="match status" value="1"/>
</dbReference>
<dbReference type="Gene3D" id="3.40.50.300">
    <property type="entry name" value="P-loop containing nucleotide triphosphate hydrolases"/>
    <property type="match status" value="1"/>
</dbReference>
<comment type="caution">
    <text evidence="5">The sequence shown here is derived from an EMBL/GenBank/DDBJ whole genome shotgun (WGS) entry which is preliminary data.</text>
</comment>
<keyword evidence="6" id="KW-1185">Reference proteome</keyword>
<protein>
    <submittedName>
        <fullName evidence="5">Disease resistance protein</fullName>
    </submittedName>
</protein>
<evidence type="ECO:0000259" key="4">
    <source>
        <dbReference type="Pfam" id="PF23247"/>
    </source>
</evidence>
<dbReference type="InterPro" id="IPR027417">
    <property type="entry name" value="P-loop_NTPase"/>
</dbReference>
<evidence type="ECO:0000256" key="2">
    <source>
        <dbReference type="ARBA" id="ARBA00022821"/>
    </source>
</evidence>
<dbReference type="OrthoDB" id="998547at2759"/>
<evidence type="ECO:0000313" key="5">
    <source>
        <dbReference type="EMBL" id="OMP11090.1"/>
    </source>
</evidence>
<dbReference type="EMBL" id="AWUE01010944">
    <property type="protein sequence ID" value="OMP11090.1"/>
    <property type="molecule type" value="Genomic_DNA"/>
</dbReference>
<dbReference type="GO" id="GO:0043531">
    <property type="term" value="F:ADP binding"/>
    <property type="evidence" value="ECO:0007669"/>
    <property type="project" value="InterPro"/>
</dbReference>
<dbReference type="AlphaFoldDB" id="A0A1R3KVI1"/>
<dbReference type="PRINTS" id="PR00364">
    <property type="entry name" value="DISEASERSIST"/>
</dbReference>
<evidence type="ECO:0000259" key="3">
    <source>
        <dbReference type="Pfam" id="PF00931"/>
    </source>
</evidence>
<feature type="domain" description="Disease resistance protein At4g27190-like leucine-rich repeats" evidence="4">
    <location>
        <begin position="252"/>
        <end position="346"/>
    </location>
</feature>
<dbReference type="Gene3D" id="3.80.10.10">
    <property type="entry name" value="Ribonuclease Inhibitor"/>
    <property type="match status" value="1"/>
</dbReference>
<dbReference type="SUPFAM" id="SSF52540">
    <property type="entry name" value="P-loop containing nucleoside triphosphate hydrolases"/>
    <property type="match status" value="1"/>
</dbReference>
<feature type="domain" description="NB-ARC" evidence="3">
    <location>
        <begin position="4"/>
        <end position="127"/>
    </location>
</feature>
<dbReference type="STRING" id="93759.A0A1R3KVI1"/>
<dbReference type="PANTHER" id="PTHR33463:SF203">
    <property type="entry name" value="AAA+ ATPASE DOMAIN-CONTAINING PROTEIN"/>
    <property type="match status" value="1"/>
</dbReference>
<keyword evidence="2" id="KW-0611">Plant defense</keyword>
<dbReference type="Pfam" id="PF00931">
    <property type="entry name" value="NB-ARC"/>
    <property type="match status" value="1"/>
</dbReference>
<evidence type="ECO:0000256" key="1">
    <source>
        <dbReference type="ARBA" id="ARBA00008894"/>
    </source>
</evidence>
<evidence type="ECO:0000313" key="6">
    <source>
        <dbReference type="Proteomes" id="UP000187203"/>
    </source>
</evidence>
<dbReference type="InterPro" id="IPR032675">
    <property type="entry name" value="LRR_dom_sf"/>
</dbReference>
<dbReference type="FunFam" id="3.40.50.300:FF:001091">
    <property type="entry name" value="Probable disease resistance protein At1g61300"/>
    <property type="match status" value="1"/>
</dbReference>
<name>A0A1R3KVI1_9ROSI</name>
<gene>
    <name evidence="5" type="ORF">COLO4_04046</name>
</gene>
<dbReference type="InterPro" id="IPR002182">
    <property type="entry name" value="NB-ARC"/>
</dbReference>
<dbReference type="Proteomes" id="UP000187203">
    <property type="component" value="Unassembled WGS sequence"/>
</dbReference>
<proteinExistence type="inferred from homology"/>
<dbReference type="GO" id="GO:0006952">
    <property type="term" value="P:defense response"/>
    <property type="evidence" value="ECO:0007669"/>
    <property type="project" value="UniProtKB-KW"/>
</dbReference>
<dbReference type="InterPro" id="IPR057135">
    <property type="entry name" value="At4g27190-like_LRR"/>
</dbReference>